<feature type="transmembrane region" description="Helical" evidence="18">
    <location>
        <begin position="655"/>
        <end position="679"/>
    </location>
</feature>
<evidence type="ECO:0000313" key="22">
    <source>
        <dbReference type="WBParaSite" id="TCONS_00016396.p1"/>
    </source>
</evidence>
<evidence type="ECO:0000256" key="6">
    <source>
        <dbReference type="ARBA" id="ARBA00022729"/>
    </source>
</evidence>
<keyword evidence="6 19" id="KW-0732">Signal</keyword>
<keyword evidence="21" id="KW-1185">Reference proteome</keyword>
<dbReference type="InterPro" id="IPR052615">
    <property type="entry name" value="FGFRL"/>
</dbReference>
<dbReference type="InterPro" id="IPR003598">
    <property type="entry name" value="Ig_sub2"/>
</dbReference>
<dbReference type="InterPro" id="IPR036179">
    <property type="entry name" value="Ig-like_dom_sf"/>
</dbReference>
<evidence type="ECO:0000256" key="5">
    <source>
        <dbReference type="ARBA" id="ARBA00022692"/>
    </source>
</evidence>
<dbReference type="Gene3D" id="2.60.40.10">
    <property type="entry name" value="Immunoglobulins"/>
    <property type="match status" value="3"/>
</dbReference>
<evidence type="ECO:0000256" key="2">
    <source>
        <dbReference type="ARBA" id="ARBA00011902"/>
    </source>
</evidence>
<keyword evidence="7" id="KW-0677">Repeat</keyword>
<evidence type="ECO:0000259" key="20">
    <source>
        <dbReference type="PROSITE" id="PS50835"/>
    </source>
</evidence>
<evidence type="ECO:0000256" key="10">
    <source>
        <dbReference type="ARBA" id="ARBA00022840"/>
    </source>
</evidence>
<keyword evidence="9" id="KW-0418">Kinase</keyword>
<keyword evidence="4" id="KW-0808">Transferase</keyword>
<dbReference type="InterPro" id="IPR013098">
    <property type="entry name" value="Ig_I-set"/>
</dbReference>
<organism evidence="21 22">
    <name type="scientific">Strongyloides stercoralis</name>
    <name type="common">Threadworm</name>
    <dbReference type="NCBI Taxonomy" id="6248"/>
    <lineage>
        <taxon>Eukaryota</taxon>
        <taxon>Metazoa</taxon>
        <taxon>Ecdysozoa</taxon>
        <taxon>Nematoda</taxon>
        <taxon>Chromadorea</taxon>
        <taxon>Rhabditida</taxon>
        <taxon>Tylenchina</taxon>
        <taxon>Panagrolaimomorpha</taxon>
        <taxon>Strongyloidoidea</taxon>
        <taxon>Strongyloididae</taxon>
        <taxon>Strongyloides</taxon>
    </lineage>
</organism>
<protein>
    <recommendedName>
        <fullName evidence="2">receptor protein-tyrosine kinase</fullName>
        <ecNumber evidence="2">2.7.10.1</ecNumber>
    </recommendedName>
</protein>
<dbReference type="Pfam" id="PF07679">
    <property type="entry name" value="I-set"/>
    <property type="match status" value="3"/>
</dbReference>
<comment type="subcellular location">
    <subcellularLocation>
        <location evidence="1">Membrane</location>
        <topology evidence="1">Single-pass membrane protein</topology>
    </subcellularLocation>
</comment>
<dbReference type="GO" id="GO:0005524">
    <property type="term" value="F:ATP binding"/>
    <property type="evidence" value="ECO:0007669"/>
    <property type="project" value="UniProtKB-KW"/>
</dbReference>
<dbReference type="InterPro" id="IPR003599">
    <property type="entry name" value="Ig_sub"/>
</dbReference>
<keyword evidence="11 18" id="KW-1133">Transmembrane helix</keyword>
<evidence type="ECO:0000256" key="1">
    <source>
        <dbReference type="ARBA" id="ARBA00004167"/>
    </source>
</evidence>
<keyword evidence="8" id="KW-0547">Nucleotide-binding</keyword>
<dbReference type="GO" id="GO:0004714">
    <property type="term" value="F:transmembrane receptor protein tyrosine kinase activity"/>
    <property type="evidence" value="ECO:0007669"/>
    <property type="project" value="UniProtKB-EC"/>
</dbReference>
<evidence type="ECO:0000256" key="11">
    <source>
        <dbReference type="ARBA" id="ARBA00022989"/>
    </source>
</evidence>
<sequence>MLLFYTFLSIIPLLQGVLLDSKVPPKLYKDVKSVFKVPQSLKTFKFTCPLVNTDDRSVIIQWIKDEEVIEPSYNHRFKTARNGKDLKIKDIEPSDSGHYQCVAINGFGNARNNFTLIVFDDEDEYLPRDESLILSIDEQEPSWTYPNYIRTSTVDFITPKVNGDLQLNCASKGNPLPEINWYKNGQKIDLDHAHQSILSAKFVLHNVQKSDSGIYSCTVFNKYGQINATFRVVVGKSSNDFSRDFEFNIIDNEKIISGARNNFGTHVEVPSNKSVTIGSIAEFECKIKWSEAMPLIKWFKKVDKNKINEKDINSVININGIDLILVDNYGEENILTQNGQKMFIKKLTIKDVSLDDEGTYVCVVSNGGDIVERSATLNVYSEKKTSMIEDNLMTYFKYGCAIFLIFVILCIGAIVYLYKNTTDNKDEERLTVSPLLIAPVIRPPPPKMPPPKTPIYTNNGKFINGTLNTCTTNTYSPMVYDIPWENSCNAAVLKQLSPGNAPIPIHRTTAEDTISHIYDETSSQMGNGAYWSKTLPYKYKNIMQNHNYDTIKCKQEKNREKLCSASNFTLNFLFSLQIKLRNINYILTLHISLPHMRRIYLGVLNVVILMTVNKKQQLLFLFNIIRKRKKLKCHIDKIYKIYIIHFKFKLYNMHIISVPIFKMYIQNFVLFFCLTVLMLQSKTTSSTILGKQCFKAHECWGTEPMDSNGLPLSLNSRISKRLIIGTNSKGVKCRCRLGMCQFYSIIESTFYPCDEF</sequence>
<dbReference type="WBParaSite" id="TCONS_00016396.p1">
    <property type="protein sequence ID" value="TCONS_00016396.p1"/>
    <property type="gene ID" value="XLOC_010993"/>
</dbReference>
<evidence type="ECO:0000256" key="7">
    <source>
        <dbReference type="ARBA" id="ARBA00022737"/>
    </source>
</evidence>
<keyword evidence="14" id="KW-1015">Disulfide bond</keyword>
<dbReference type="PANTHER" id="PTHR19890">
    <property type="entry name" value="FIBROBLAST GROWTH FACTOR RECEPTOR"/>
    <property type="match status" value="1"/>
</dbReference>
<dbReference type="SMART" id="SM00409">
    <property type="entry name" value="IG"/>
    <property type="match status" value="3"/>
</dbReference>
<dbReference type="EC" id="2.7.10.1" evidence="2"/>
<evidence type="ECO:0000256" key="18">
    <source>
        <dbReference type="SAM" id="Phobius"/>
    </source>
</evidence>
<reference evidence="22" key="1">
    <citation type="submission" date="2024-02" db="UniProtKB">
        <authorList>
            <consortium name="WormBaseParasite"/>
        </authorList>
    </citation>
    <scope>IDENTIFICATION</scope>
</reference>
<evidence type="ECO:0000256" key="15">
    <source>
        <dbReference type="ARBA" id="ARBA00023170"/>
    </source>
</evidence>
<evidence type="ECO:0000256" key="17">
    <source>
        <dbReference type="ARBA" id="ARBA00023319"/>
    </source>
</evidence>
<evidence type="ECO:0000256" key="16">
    <source>
        <dbReference type="ARBA" id="ARBA00023180"/>
    </source>
</evidence>
<dbReference type="PANTHER" id="PTHR19890:SF10">
    <property type="entry name" value="FIBROBLAST GROWTH FACTOR RECEPTOR-LIKE 1"/>
    <property type="match status" value="1"/>
</dbReference>
<feature type="signal peptide" evidence="19">
    <location>
        <begin position="1"/>
        <end position="16"/>
    </location>
</feature>
<feature type="transmembrane region" description="Helical" evidence="18">
    <location>
        <begin position="395"/>
        <end position="418"/>
    </location>
</feature>
<evidence type="ECO:0000256" key="3">
    <source>
        <dbReference type="ARBA" id="ARBA00022553"/>
    </source>
</evidence>
<feature type="domain" description="Ig-like" evidence="20">
    <location>
        <begin position="146"/>
        <end position="233"/>
    </location>
</feature>
<dbReference type="Proteomes" id="UP000035681">
    <property type="component" value="Unplaced"/>
</dbReference>
<dbReference type="AlphaFoldDB" id="A0AAF5DNN2"/>
<feature type="domain" description="Ig-like" evidence="20">
    <location>
        <begin position="264"/>
        <end position="378"/>
    </location>
</feature>
<keyword evidence="16" id="KW-0325">Glycoprotein</keyword>
<keyword evidence="3" id="KW-0597">Phosphoprotein</keyword>
<dbReference type="GO" id="GO:0016020">
    <property type="term" value="C:membrane"/>
    <property type="evidence" value="ECO:0007669"/>
    <property type="project" value="UniProtKB-SubCell"/>
</dbReference>
<dbReference type="InterPro" id="IPR007110">
    <property type="entry name" value="Ig-like_dom"/>
</dbReference>
<dbReference type="SUPFAM" id="SSF48726">
    <property type="entry name" value="Immunoglobulin"/>
    <property type="match status" value="3"/>
</dbReference>
<name>A0AAF5DNN2_STRER</name>
<dbReference type="FunFam" id="2.60.40.10:FF:000016">
    <property type="entry name" value="Fibroblast growth factor receptor"/>
    <property type="match status" value="1"/>
</dbReference>
<keyword evidence="13" id="KW-0829">Tyrosine-protein kinase</keyword>
<evidence type="ECO:0000256" key="12">
    <source>
        <dbReference type="ARBA" id="ARBA00023136"/>
    </source>
</evidence>
<keyword evidence="15" id="KW-0675">Receptor</keyword>
<evidence type="ECO:0000256" key="9">
    <source>
        <dbReference type="ARBA" id="ARBA00022777"/>
    </source>
</evidence>
<dbReference type="FunFam" id="2.60.40.10:FF:000020">
    <property type="entry name" value="Fibroblast growth factor receptor"/>
    <property type="match status" value="1"/>
</dbReference>
<keyword evidence="5 18" id="KW-0812">Transmembrane</keyword>
<evidence type="ECO:0000256" key="13">
    <source>
        <dbReference type="ARBA" id="ARBA00023137"/>
    </source>
</evidence>
<evidence type="ECO:0000256" key="14">
    <source>
        <dbReference type="ARBA" id="ARBA00023157"/>
    </source>
</evidence>
<evidence type="ECO:0000313" key="21">
    <source>
        <dbReference type="Proteomes" id="UP000035681"/>
    </source>
</evidence>
<evidence type="ECO:0000256" key="19">
    <source>
        <dbReference type="SAM" id="SignalP"/>
    </source>
</evidence>
<dbReference type="SMART" id="SM00408">
    <property type="entry name" value="IGc2"/>
    <property type="match status" value="3"/>
</dbReference>
<proteinExistence type="predicted"/>
<feature type="chain" id="PRO_5042166396" description="receptor protein-tyrosine kinase" evidence="19">
    <location>
        <begin position="17"/>
        <end position="756"/>
    </location>
</feature>
<dbReference type="PROSITE" id="PS50835">
    <property type="entry name" value="IG_LIKE"/>
    <property type="match status" value="3"/>
</dbReference>
<evidence type="ECO:0000256" key="4">
    <source>
        <dbReference type="ARBA" id="ARBA00022679"/>
    </source>
</evidence>
<dbReference type="InterPro" id="IPR013783">
    <property type="entry name" value="Ig-like_fold"/>
</dbReference>
<keyword evidence="17" id="KW-0393">Immunoglobulin domain</keyword>
<keyword evidence="10" id="KW-0067">ATP-binding</keyword>
<keyword evidence="12 18" id="KW-0472">Membrane</keyword>
<feature type="domain" description="Ig-like" evidence="20">
    <location>
        <begin position="25"/>
        <end position="117"/>
    </location>
</feature>
<evidence type="ECO:0000256" key="8">
    <source>
        <dbReference type="ARBA" id="ARBA00022741"/>
    </source>
</evidence>
<accession>A0AAF5DNN2</accession>